<feature type="transmembrane region" description="Helical" evidence="1">
    <location>
        <begin position="79"/>
        <end position="99"/>
    </location>
</feature>
<dbReference type="EMBL" id="JACHMH010000001">
    <property type="protein sequence ID" value="MBB4679263.1"/>
    <property type="molecule type" value="Genomic_DNA"/>
</dbReference>
<feature type="transmembrane region" description="Helical" evidence="1">
    <location>
        <begin position="290"/>
        <end position="318"/>
    </location>
</feature>
<comment type="caution">
    <text evidence="2">The sequence shown here is derived from an EMBL/GenBank/DDBJ whole genome shotgun (WGS) entry which is preliminary data.</text>
</comment>
<dbReference type="Proteomes" id="UP000533598">
    <property type="component" value="Unassembled WGS sequence"/>
</dbReference>
<dbReference type="AlphaFoldDB" id="A0A7W7CGC1"/>
<feature type="transmembrane region" description="Helical" evidence="1">
    <location>
        <begin position="458"/>
        <end position="479"/>
    </location>
</feature>
<name>A0A7W7CGC1_9PSEU</name>
<protein>
    <submittedName>
        <fullName evidence="2">ABC-2 type transport system permease protein</fullName>
    </submittedName>
</protein>
<feature type="transmembrane region" description="Helical" evidence="1">
    <location>
        <begin position="499"/>
        <end position="518"/>
    </location>
</feature>
<proteinExistence type="predicted"/>
<feature type="transmembrane region" description="Helical" evidence="1">
    <location>
        <begin position="387"/>
        <end position="413"/>
    </location>
</feature>
<keyword evidence="1" id="KW-0812">Transmembrane</keyword>
<reference evidence="2 3" key="1">
    <citation type="submission" date="2020-08" db="EMBL/GenBank/DDBJ databases">
        <title>Sequencing the genomes of 1000 actinobacteria strains.</title>
        <authorList>
            <person name="Klenk H.-P."/>
        </authorList>
    </citation>
    <scope>NUCLEOTIDE SEQUENCE [LARGE SCALE GENOMIC DNA]</scope>
    <source>
        <strain evidence="2 3">DSM 44230</strain>
    </source>
</reference>
<evidence type="ECO:0000313" key="3">
    <source>
        <dbReference type="Proteomes" id="UP000533598"/>
    </source>
</evidence>
<feature type="transmembrane region" description="Helical" evidence="1">
    <location>
        <begin position="151"/>
        <end position="175"/>
    </location>
</feature>
<organism evidence="2 3">
    <name type="scientific">Crossiella cryophila</name>
    <dbReference type="NCBI Taxonomy" id="43355"/>
    <lineage>
        <taxon>Bacteria</taxon>
        <taxon>Bacillati</taxon>
        <taxon>Actinomycetota</taxon>
        <taxon>Actinomycetes</taxon>
        <taxon>Pseudonocardiales</taxon>
        <taxon>Pseudonocardiaceae</taxon>
        <taxon>Crossiella</taxon>
    </lineage>
</organism>
<keyword evidence="1" id="KW-1133">Transmembrane helix</keyword>
<accession>A0A7W7CGC1</accession>
<feature type="transmembrane region" description="Helical" evidence="1">
    <location>
        <begin position="425"/>
        <end position="446"/>
    </location>
</feature>
<keyword evidence="3" id="KW-1185">Reference proteome</keyword>
<dbReference type="RefSeq" id="WP_185005024.1">
    <property type="nucleotide sequence ID" value="NZ_JACHMH010000001.1"/>
</dbReference>
<evidence type="ECO:0000256" key="1">
    <source>
        <dbReference type="SAM" id="Phobius"/>
    </source>
</evidence>
<feature type="transmembrane region" description="Helical" evidence="1">
    <location>
        <begin position="13"/>
        <end position="35"/>
    </location>
</feature>
<sequence>MNALLLRLTLGRVWVRTLSWGAAIAVLMIVGIAAYQEAFPDPAQREAAIAGLASQPALYATLGKPGDIGSLGGFVTWRMGQFECVVIALYAALTLAVLTRGDEENGLREAVWAGSVRRTAPLTAALLVVGAGTLLLGAVITLVMLVEGTPALGAVLFGAACAGAGLAHLGIAALFSQLATSRRAVSGLTGAALATGYVLRTLADANTEVSWLRWLSPLGWAQYVDAYTTNRAWPLLLLLGLAVLTTTAALAMEARRDLGAGLLHARPGPAHGRSLRTIELLTLRLHTGMILGWAAGLGVLAASIGAIVDGVSTVLAGNPQFSAMLAAVAGGERRFTEAFLATLFQIIALLIALVAAQGVVSAREAERTGQAEVLLARPLTRARWLGAHLLTGLLAATLVATLAGSAAALSWWATGGHDTSVLVAAALNSLPAAAVFAGLATLLIAVLPRWAVTLGTTLPLAGFVLALFGPLIDLPTWLLDLSPFRHLALLPAESFDLPSALVLLAVAAVLAGAGLVLVQRRDLRIG</sequence>
<feature type="transmembrane region" description="Helical" evidence="1">
    <location>
        <begin position="338"/>
        <end position="360"/>
    </location>
</feature>
<feature type="transmembrane region" description="Helical" evidence="1">
    <location>
        <begin position="232"/>
        <end position="252"/>
    </location>
</feature>
<feature type="transmembrane region" description="Helical" evidence="1">
    <location>
        <begin position="120"/>
        <end position="145"/>
    </location>
</feature>
<gene>
    <name evidence="2" type="ORF">HNR67_005381</name>
</gene>
<keyword evidence="1" id="KW-0472">Membrane</keyword>
<evidence type="ECO:0000313" key="2">
    <source>
        <dbReference type="EMBL" id="MBB4679263.1"/>
    </source>
</evidence>